<keyword evidence="3" id="KW-1185">Reference proteome</keyword>
<accession>A0A9Q8PKH5</accession>
<evidence type="ECO:0000256" key="1">
    <source>
        <dbReference type="SAM" id="MobiDB-lite"/>
    </source>
</evidence>
<dbReference type="AlphaFoldDB" id="A0A9Q8PKH5"/>
<gene>
    <name evidence="2" type="ORF">CLAFUR5_13173</name>
</gene>
<feature type="compositionally biased region" description="Basic and acidic residues" evidence="1">
    <location>
        <begin position="27"/>
        <end position="43"/>
    </location>
</feature>
<dbReference type="Proteomes" id="UP000756132">
    <property type="component" value="Chromosome 11"/>
</dbReference>
<dbReference type="InterPro" id="IPR038883">
    <property type="entry name" value="AN11006-like"/>
</dbReference>
<reference evidence="2" key="2">
    <citation type="journal article" date="2022" name="Microb. Genom.">
        <title>A chromosome-scale genome assembly of the tomato pathogen Cladosporium fulvum reveals a compartmentalized genome architecture and the presence of a dispensable chromosome.</title>
        <authorList>
            <person name="Zaccaron A.Z."/>
            <person name="Chen L.H."/>
            <person name="Samaras A."/>
            <person name="Stergiopoulos I."/>
        </authorList>
    </citation>
    <scope>NUCLEOTIDE SEQUENCE</scope>
    <source>
        <strain evidence="2">Race5_Kim</strain>
    </source>
</reference>
<organism evidence="2 3">
    <name type="scientific">Passalora fulva</name>
    <name type="common">Tomato leaf mold</name>
    <name type="synonym">Cladosporium fulvum</name>
    <dbReference type="NCBI Taxonomy" id="5499"/>
    <lineage>
        <taxon>Eukaryota</taxon>
        <taxon>Fungi</taxon>
        <taxon>Dikarya</taxon>
        <taxon>Ascomycota</taxon>
        <taxon>Pezizomycotina</taxon>
        <taxon>Dothideomycetes</taxon>
        <taxon>Dothideomycetidae</taxon>
        <taxon>Mycosphaerellales</taxon>
        <taxon>Mycosphaerellaceae</taxon>
        <taxon>Fulvia</taxon>
    </lineage>
</organism>
<evidence type="ECO:0000313" key="2">
    <source>
        <dbReference type="EMBL" id="UJO24106.1"/>
    </source>
</evidence>
<feature type="region of interest" description="Disordered" evidence="1">
    <location>
        <begin position="19"/>
        <end position="43"/>
    </location>
</feature>
<dbReference type="PANTHER" id="PTHR42085">
    <property type="entry name" value="F-BOX DOMAIN-CONTAINING PROTEIN"/>
    <property type="match status" value="1"/>
</dbReference>
<sequence>MSSTAHFFSFRSASITRRLHPQTTLSHDNHRSYQNTDERQQDHETINYNHDRRNSREAIPLHGPPPPELKNRIYSMLLENDTNVEISSHDVGPLCITTIQAAILRTCRQVNNENCVLDLLSCPDFIHIHQNTDLTQHRDTISKKVLVRAEYIVSPANMTNTAAEIATEKPFRFMDLPPELRNRVYSLILENDDPFILGRAFWATPVVHTAILRTCQQVRSEATSILYGNNIFGPNECMLAPFLEAIGPSIKHIRTLWAGSLLTNTQTQKFFTLLKGASLAKTVGPLFRCLHKNRKREPGYKVKDVLDVLVVYVAVNHNLKVPTENFWEKAKLETEFYGKKVKELVGATLK</sequence>
<dbReference type="KEGG" id="ffu:CLAFUR5_13173"/>
<proteinExistence type="predicted"/>
<evidence type="ECO:0000313" key="3">
    <source>
        <dbReference type="Proteomes" id="UP000756132"/>
    </source>
</evidence>
<dbReference type="EMBL" id="CP090173">
    <property type="protein sequence ID" value="UJO24106.1"/>
    <property type="molecule type" value="Genomic_DNA"/>
</dbReference>
<dbReference type="RefSeq" id="XP_047768472.1">
    <property type="nucleotide sequence ID" value="XM_047912321.1"/>
</dbReference>
<dbReference type="GeneID" id="71993051"/>
<protein>
    <submittedName>
        <fullName evidence="2">Uncharacterized protein</fullName>
    </submittedName>
</protein>
<reference evidence="2" key="1">
    <citation type="submission" date="2021-12" db="EMBL/GenBank/DDBJ databases">
        <authorList>
            <person name="Zaccaron A."/>
            <person name="Stergiopoulos I."/>
        </authorList>
    </citation>
    <scope>NUCLEOTIDE SEQUENCE</scope>
    <source>
        <strain evidence="2">Race5_Kim</strain>
    </source>
</reference>
<name>A0A9Q8PKH5_PASFU</name>
<dbReference type="PANTHER" id="PTHR42085:SF4">
    <property type="entry name" value="F-BOX DOMAIN-CONTAINING PROTEIN"/>
    <property type="match status" value="1"/>
</dbReference>
<dbReference type="OrthoDB" id="62952at2759"/>